<dbReference type="InterPro" id="IPR027417">
    <property type="entry name" value="P-loop_NTPase"/>
</dbReference>
<evidence type="ECO:0000259" key="1">
    <source>
        <dbReference type="PROSITE" id="PS51192"/>
    </source>
</evidence>
<organism evidence="2">
    <name type="scientific">gut metagenome</name>
    <dbReference type="NCBI Taxonomy" id="749906"/>
    <lineage>
        <taxon>unclassified sequences</taxon>
        <taxon>metagenomes</taxon>
        <taxon>organismal metagenomes</taxon>
    </lineage>
</organism>
<dbReference type="Gene3D" id="3.90.1570.30">
    <property type="match status" value="1"/>
</dbReference>
<dbReference type="GO" id="GO:0005829">
    <property type="term" value="C:cytosol"/>
    <property type="evidence" value="ECO:0007669"/>
    <property type="project" value="TreeGrafter"/>
</dbReference>
<accession>J9GNE1</accession>
<dbReference type="PANTHER" id="PTHR47396:SF1">
    <property type="entry name" value="ATP-DEPENDENT HELICASE IRC3-RELATED"/>
    <property type="match status" value="1"/>
</dbReference>
<proteinExistence type="predicted"/>
<protein>
    <submittedName>
        <fullName evidence="2">Type i site-specific deoxyribonuclease</fullName>
    </submittedName>
</protein>
<dbReference type="Gene3D" id="3.40.50.300">
    <property type="entry name" value="P-loop containing nucleotide triphosphate hydrolases"/>
    <property type="match status" value="2"/>
</dbReference>
<dbReference type="InterPro" id="IPR014001">
    <property type="entry name" value="Helicase_ATP-bd"/>
</dbReference>
<comment type="caution">
    <text evidence="2">The sequence shown here is derived from an EMBL/GenBank/DDBJ whole genome shotgun (WGS) entry which is preliminary data.</text>
</comment>
<dbReference type="GO" id="GO:0016787">
    <property type="term" value="F:hydrolase activity"/>
    <property type="evidence" value="ECO:0007669"/>
    <property type="project" value="InterPro"/>
</dbReference>
<dbReference type="GO" id="GO:0003677">
    <property type="term" value="F:DNA binding"/>
    <property type="evidence" value="ECO:0007669"/>
    <property type="project" value="InterPro"/>
</dbReference>
<dbReference type="CDD" id="cd18032">
    <property type="entry name" value="DEXHc_RE_I_III_res"/>
    <property type="match status" value="1"/>
</dbReference>
<dbReference type="SMART" id="SM00487">
    <property type="entry name" value="DEXDc"/>
    <property type="match status" value="1"/>
</dbReference>
<dbReference type="Pfam" id="PF04851">
    <property type="entry name" value="ResIII"/>
    <property type="match status" value="1"/>
</dbReference>
<dbReference type="PANTHER" id="PTHR47396">
    <property type="entry name" value="TYPE I RESTRICTION ENZYME ECOKI R PROTEIN"/>
    <property type="match status" value="1"/>
</dbReference>
<dbReference type="SUPFAM" id="SSF52540">
    <property type="entry name" value="P-loop containing nucleoside triphosphate hydrolases"/>
    <property type="match status" value="2"/>
</dbReference>
<gene>
    <name evidence="2" type="ORF">EVA_02292</name>
</gene>
<feature type="domain" description="Helicase ATP-binding" evidence="1">
    <location>
        <begin position="139"/>
        <end position="295"/>
    </location>
</feature>
<reference evidence="2" key="1">
    <citation type="journal article" date="2012" name="PLoS ONE">
        <title>Gene sets for utilization of primary and secondary nutrition supplies in the distal gut of endangered iberian lynx.</title>
        <authorList>
            <person name="Alcaide M."/>
            <person name="Messina E."/>
            <person name="Richter M."/>
            <person name="Bargiela R."/>
            <person name="Peplies J."/>
            <person name="Huws S.A."/>
            <person name="Newbold C.J."/>
            <person name="Golyshin P.N."/>
            <person name="Simon M.A."/>
            <person name="Lopez G."/>
            <person name="Yakimov M.M."/>
            <person name="Ferrer M."/>
        </authorList>
    </citation>
    <scope>NUCLEOTIDE SEQUENCE</scope>
</reference>
<dbReference type="GO" id="GO:0005524">
    <property type="term" value="F:ATP binding"/>
    <property type="evidence" value="ECO:0007669"/>
    <property type="project" value="InterPro"/>
</dbReference>
<dbReference type="PROSITE" id="PS51192">
    <property type="entry name" value="HELICASE_ATP_BIND_1"/>
    <property type="match status" value="1"/>
</dbReference>
<dbReference type="InterPro" id="IPR001650">
    <property type="entry name" value="Helicase_C-like"/>
</dbReference>
<name>J9GNE1_9ZZZZ</name>
<dbReference type="InterPro" id="IPR050742">
    <property type="entry name" value="Helicase_Restrict-Modif_Enz"/>
</dbReference>
<dbReference type="EMBL" id="AMCI01000357">
    <property type="protein sequence ID" value="EJX09597.1"/>
    <property type="molecule type" value="Genomic_DNA"/>
</dbReference>
<sequence length="546" mass="62088">MAGKACVELPLEGLRTTPSGRGFADYVLMDHDGRALAVIEAKRTSLTASEGEEQVADYADALERKYGIRPVTYCTNGFTTLLTDDGLGYPPRQVYGFHSIDDLQRLLLRRQRQPLDHLQVNAHITDRSYQYRAIHHVCERFTKLRRRTLLVMATGTGKTRVAISLTDVLQRLGWVKTILFLADRTSLVRQAARSFEKLLPHTPAAVLNEDHQPDKNARILLSTYQTMINYIDNETKEFSIGRFDLIIVDEAHRSVFGKYTALFDYFDGFLVGLTATPRDEVERNTFELFESEAESTFAYELKEAVANGYLCPHKAFRCGTLQLERGIRYQDLTEEQRNELEGVWGEGEPRDIESHELLSYIFNRDTVDKVICHLMERGQRVDEGERIGKSIIFATNHEHAQLIVDRFHYLYPEYGGEYCMLIDNTVNHAQTRIDRFADPGSKCQIAVSVDMLDTGIDVPEVLNLVFFKQVHSKIKFMQMIGRGTRLAPNVFGEGAGKEYFNIFDWGNNFDFFGVNPNGVETSPKVTLSTALFAARTELAYLLQSGD</sequence>
<dbReference type="InterPro" id="IPR006935">
    <property type="entry name" value="Helicase/UvrB_N"/>
</dbReference>
<evidence type="ECO:0000313" key="2">
    <source>
        <dbReference type="EMBL" id="EJX09597.1"/>
    </source>
</evidence>
<dbReference type="Pfam" id="PF00271">
    <property type="entry name" value="Helicase_C"/>
    <property type="match status" value="1"/>
</dbReference>
<dbReference type="AlphaFoldDB" id="J9GNE1"/>